<proteinExistence type="predicted"/>
<reference evidence="1" key="1">
    <citation type="submission" date="2020-04" db="EMBL/GenBank/DDBJ databases">
        <authorList>
            <person name="Alioto T."/>
            <person name="Alioto T."/>
            <person name="Gomez Garrido J."/>
        </authorList>
    </citation>
    <scope>NUCLEOTIDE SEQUENCE</scope>
    <source>
        <strain evidence="1">A484AB</strain>
    </source>
</reference>
<name>A0A6S7IYU9_PARCT</name>
<gene>
    <name evidence="1" type="ORF">PACLA_8A040311</name>
</gene>
<comment type="caution">
    <text evidence="1">The sequence shown here is derived from an EMBL/GenBank/DDBJ whole genome shotgun (WGS) entry which is preliminary data.</text>
</comment>
<evidence type="ECO:0000313" key="1">
    <source>
        <dbReference type="EMBL" id="CAB4022893.1"/>
    </source>
</evidence>
<sequence length="174" mass="20101">MAVLQTLTVIPATFGKLATNLLTKVVNAAIFSKCKRVDFVGDRYPRQSIKNRERVRRAMSGVQVIRIFSEQQNVPRQWKKFMSSGDNKEELMKFIFSTWRKADPQLLKSVEVFLAHEEICHRFFYSNGEMMCSEIGELYCDHEEADTMHTSLEYRTIIIKSPDTDVLLIALNAC</sequence>
<dbReference type="PANTHER" id="PTHR46704:SF9">
    <property type="entry name" value="BHLH DOMAIN-CONTAINING PROTEIN"/>
    <property type="match status" value="1"/>
</dbReference>
<feature type="non-terminal residue" evidence="1">
    <location>
        <position position="174"/>
    </location>
</feature>
<protein>
    <submittedName>
        <fullName evidence="1">Uncharacterized protein</fullName>
    </submittedName>
</protein>
<accession>A0A6S7IYU9</accession>
<keyword evidence="2" id="KW-1185">Reference proteome</keyword>
<dbReference type="Proteomes" id="UP001152795">
    <property type="component" value="Unassembled WGS sequence"/>
</dbReference>
<dbReference type="OrthoDB" id="8060926at2759"/>
<dbReference type="AlphaFoldDB" id="A0A6S7IYU9"/>
<evidence type="ECO:0000313" key="2">
    <source>
        <dbReference type="Proteomes" id="UP001152795"/>
    </source>
</evidence>
<organism evidence="1 2">
    <name type="scientific">Paramuricea clavata</name>
    <name type="common">Red gorgonian</name>
    <name type="synonym">Violescent sea-whip</name>
    <dbReference type="NCBI Taxonomy" id="317549"/>
    <lineage>
        <taxon>Eukaryota</taxon>
        <taxon>Metazoa</taxon>
        <taxon>Cnidaria</taxon>
        <taxon>Anthozoa</taxon>
        <taxon>Octocorallia</taxon>
        <taxon>Malacalcyonacea</taxon>
        <taxon>Plexauridae</taxon>
        <taxon>Paramuricea</taxon>
    </lineage>
</organism>
<dbReference type="EMBL" id="CACRXK020012213">
    <property type="protein sequence ID" value="CAB4022893.1"/>
    <property type="molecule type" value="Genomic_DNA"/>
</dbReference>
<dbReference type="PANTHER" id="PTHR46704">
    <property type="entry name" value="CXC DOMAIN-CONTAINING PROTEIN-RELATED"/>
    <property type="match status" value="1"/>
</dbReference>